<dbReference type="InterPro" id="IPR003708">
    <property type="entry name" value="SecB"/>
</dbReference>
<keyword evidence="2" id="KW-0813">Transport</keyword>
<gene>
    <name evidence="5" type="ORF">NFI80_20275</name>
</gene>
<evidence type="ECO:0000256" key="2">
    <source>
        <dbReference type="ARBA" id="ARBA00022448"/>
    </source>
</evidence>
<evidence type="ECO:0000256" key="4">
    <source>
        <dbReference type="ARBA" id="ARBA00023010"/>
    </source>
</evidence>
<sequence length="141" mass="15904">MAPKIVLKLFQITNLSLESKTVEENVTDDLEANLRYGVAFPTDSHHDFAIKFNVFFGAPDKDIEIKVEATAHFQTDSIIDDEFKESTFITINAPAIAFPYLRAFISNLTLNSGYRPLILPSFNFMALADLRQKEDISNNAE</sequence>
<dbReference type="EMBL" id="CP098805">
    <property type="protein sequence ID" value="USJ30188.1"/>
    <property type="molecule type" value="Genomic_DNA"/>
</dbReference>
<dbReference type="RefSeq" id="WP_235166027.1">
    <property type="nucleotide sequence ID" value="NZ_CP098805.1"/>
</dbReference>
<dbReference type="SUPFAM" id="SSF54611">
    <property type="entry name" value="SecB-like"/>
    <property type="match status" value="1"/>
</dbReference>
<keyword evidence="3" id="KW-0653">Protein transport</keyword>
<evidence type="ECO:0000256" key="3">
    <source>
        <dbReference type="ARBA" id="ARBA00022927"/>
    </source>
</evidence>
<accession>A0ABY4XJ24</accession>
<evidence type="ECO:0000313" key="5">
    <source>
        <dbReference type="EMBL" id="USJ30188.1"/>
    </source>
</evidence>
<evidence type="ECO:0000313" key="6">
    <source>
        <dbReference type="Proteomes" id="UP001055420"/>
    </source>
</evidence>
<proteinExistence type="inferred from homology"/>
<name>A0ABY4XJ24_9BACT</name>
<evidence type="ECO:0000256" key="1">
    <source>
        <dbReference type="ARBA" id="ARBA00009990"/>
    </source>
</evidence>
<dbReference type="InterPro" id="IPR035958">
    <property type="entry name" value="SecB-like_sf"/>
</dbReference>
<reference evidence="5" key="1">
    <citation type="submission" date="2022-06" db="EMBL/GenBank/DDBJ databases">
        <title>Novel species in genus Dyadobacter.</title>
        <authorList>
            <person name="Ma C."/>
        </authorList>
    </citation>
    <scope>NUCLEOTIDE SEQUENCE</scope>
    <source>
        <strain evidence="5">CY22</strain>
    </source>
</reference>
<protein>
    <submittedName>
        <fullName evidence="5">Protein-export chaperone SecB</fullName>
    </submittedName>
</protein>
<dbReference type="Pfam" id="PF02556">
    <property type="entry name" value="SecB"/>
    <property type="match status" value="1"/>
</dbReference>
<keyword evidence="4" id="KW-0811">Translocation</keyword>
<dbReference type="Gene3D" id="3.10.420.10">
    <property type="entry name" value="SecB-like"/>
    <property type="match status" value="1"/>
</dbReference>
<dbReference type="Proteomes" id="UP001055420">
    <property type="component" value="Chromosome"/>
</dbReference>
<comment type="similarity">
    <text evidence="1">Belongs to the SecB family.</text>
</comment>
<organism evidence="5 6">
    <name type="scientific">Dyadobacter chenhuakuii</name>
    <dbReference type="NCBI Taxonomy" id="2909339"/>
    <lineage>
        <taxon>Bacteria</taxon>
        <taxon>Pseudomonadati</taxon>
        <taxon>Bacteroidota</taxon>
        <taxon>Cytophagia</taxon>
        <taxon>Cytophagales</taxon>
        <taxon>Spirosomataceae</taxon>
        <taxon>Dyadobacter</taxon>
    </lineage>
</organism>
<keyword evidence="6" id="KW-1185">Reference proteome</keyword>